<sequence length="327" mass="35922">MASGWIAEGLDEAQVADGEAYHCALYHDGDLRRPAGWHMDSARHLLDLAVPHITDGALVVDYGSGTGGSAIELLRVLDERGISIELILVDPLVSWFAKARDLLGHRDDVHFELSISQDESGNTVFRELDEMLAGRKADVIISSSTLHLIPEKALGNLARQFAGSLVPGGVFVWDSGDVESGIRPPNAACLHDPYRSVRENLRDDESRQAMLAEMREEDAARAERRVDRIFPVPFTVDVIVEALTNAGFTSEISDQIVNFSNDDAARFILVPRLAEIAAPLIEGEKRNSAIRESVGYVLSQMREAGTASDSGYRSHWLYGLHAIPRLK</sequence>
<proteinExistence type="predicted"/>
<evidence type="ECO:0000313" key="1">
    <source>
        <dbReference type="EMBL" id="SVB08563.1"/>
    </source>
</evidence>
<reference evidence="1" key="1">
    <citation type="submission" date="2018-05" db="EMBL/GenBank/DDBJ databases">
        <authorList>
            <person name="Lanie J.A."/>
            <person name="Ng W.-L."/>
            <person name="Kazmierczak K.M."/>
            <person name="Andrzejewski T.M."/>
            <person name="Davidsen T.M."/>
            <person name="Wayne K.J."/>
            <person name="Tettelin H."/>
            <person name="Glass J.I."/>
            <person name="Rusch D."/>
            <person name="Podicherti R."/>
            <person name="Tsui H.-C.T."/>
            <person name="Winkler M.E."/>
        </authorList>
    </citation>
    <scope>NUCLEOTIDE SEQUENCE</scope>
</reference>
<dbReference type="CDD" id="cd02440">
    <property type="entry name" value="AdoMet_MTases"/>
    <property type="match status" value="1"/>
</dbReference>
<dbReference type="EMBL" id="UINC01028126">
    <property type="protein sequence ID" value="SVB08563.1"/>
    <property type="molecule type" value="Genomic_DNA"/>
</dbReference>
<protein>
    <recommendedName>
        <fullName evidence="2">Methyltransferase domain-containing protein</fullName>
    </recommendedName>
</protein>
<dbReference type="Gene3D" id="3.40.50.150">
    <property type="entry name" value="Vaccinia Virus protein VP39"/>
    <property type="match status" value="1"/>
</dbReference>
<dbReference type="SUPFAM" id="SSF53335">
    <property type="entry name" value="S-adenosyl-L-methionine-dependent methyltransferases"/>
    <property type="match status" value="1"/>
</dbReference>
<name>A0A382B5L6_9ZZZZ</name>
<evidence type="ECO:0008006" key="2">
    <source>
        <dbReference type="Google" id="ProtNLM"/>
    </source>
</evidence>
<gene>
    <name evidence="1" type="ORF">METZ01_LOCUS161417</name>
</gene>
<dbReference type="InterPro" id="IPR029063">
    <property type="entry name" value="SAM-dependent_MTases_sf"/>
</dbReference>
<dbReference type="AlphaFoldDB" id="A0A382B5L6"/>
<accession>A0A382B5L6</accession>
<organism evidence="1">
    <name type="scientific">marine metagenome</name>
    <dbReference type="NCBI Taxonomy" id="408172"/>
    <lineage>
        <taxon>unclassified sequences</taxon>
        <taxon>metagenomes</taxon>
        <taxon>ecological metagenomes</taxon>
    </lineage>
</organism>